<accession>A0A2N7QFH9</accession>
<feature type="non-terminal residue" evidence="1">
    <location>
        <position position="47"/>
    </location>
</feature>
<proteinExistence type="predicted"/>
<reference evidence="1 2" key="1">
    <citation type="submission" date="2018-01" db="EMBL/GenBank/DDBJ databases">
        <title>Metagenomic assembled genomes from two thermal pools in the Uzon Caldera, Kamchatka, Russia.</title>
        <authorList>
            <person name="Wilkins L."/>
            <person name="Ettinger C."/>
        </authorList>
    </citation>
    <scope>NUCLEOTIDE SEQUENCE [LARGE SCALE GENOMIC DNA]</scope>
    <source>
        <strain evidence="1">ARK-04</strain>
    </source>
</reference>
<protein>
    <submittedName>
        <fullName evidence="1">Lipopolysaccharide heptosyltransferase I</fullName>
    </submittedName>
</protein>
<keyword evidence="1" id="KW-0808">Transferase</keyword>
<comment type="caution">
    <text evidence="1">The sequence shown here is derived from an EMBL/GenBank/DDBJ whole genome shotgun (WGS) entry which is preliminary data.</text>
</comment>
<dbReference type="Proteomes" id="UP000235619">
    <property type="component" value="Unassembled WGS sequence"/>
</dbReference>
<dbReference type="Gene3D" id="3.40.50.2000">
    <property type="entry name" value="Glycogen Phosphorylase B"/>
    <property type="match status" value="1"/>
</dbReference>
<dbReference type="GO" id="GO:0016740">
    <property type="term" value="F:transferase activity"/>
    <property type="evidence" value="ECO:0007669"/>
    <property type="project" value="UniProtKB-KW"/>
</dbReference>
<sequence length="47" mass="5793">MLKKYFPEAQIDWVVDKRNFEILENHPYINRLLIFSKNIFFSLGEFK</sequence>
<evidence type="ECO:0000313" key="2">
    <source>
        <dbReference type="Proteomes" id="UP000235619"/>
    </source>
</evidence>
<dbReference type="SUPFAM" id="SSF53756">
    <property type="entry name" value="UDP-Glycosyltransferase/glycogen phosphorylase"/>
    <property type="match status" value="1"/>
</dbReference>
<evidence type="ECO:0000313" key="1">
    <source>
        <dbReference type="EMBL" id="PMP97625.1"/>
    </source>
</evidence>
<name>A0A2N7QFH9_9BACT</name>
<organism evidence="1 2">
    <name type="scientific">Thermodesulfobacterium geofontis</name>
    <dbReference type="NCBI Taxonomy" id="1295609"/>
    <lineage>
        <taxon>Bacteria</taxon>
        <taxon>Pseudomonadati</taxon>
        <taxon>Thermodesulfobacteriota</taxon>
        <taxon>Thermodesulfobacteria</taxon>
        <taxon>Thermodesulfobacteriales</taxon>
        <taxon>Thermodesulfobacteriaceae</taxon>
        <taxon>Thermodesulfobacterium</taxon>
    </lineage>
</organism>
<gene>
    <name evidence="1" type="ORF">C0169_02505</name>
</gene>
<dbReference type="EMBL" id="PNJD01000153">
    <property type="protein sequence ID" value="PMP97625.1"/>
    <property type="molecule type" value="Genomic_DNA"/>
</dbReference>
<dbReference type="AlphaFoldDB" id="A0A2N7QFH9"/>